<feature type="domain" description="EthD" evidence="1">
    <location>
        <begin position="13"/>
        <end position="80"/>
    </location>
</feature>
<sequence>MSVSYFIRYEGEPEDAERFFSHYRTQHAAIMRQYPGIRACKLHHPVPWNDPVNVNKDRVLVLAELVFDDIDALNGALNAEIRMMSREDFLNFPKIIDGKISHLAVETETVF</sequence>
<protein>
    <recommendedName>
        <fullName evidence="1">EthD domain-containing protein</fullName>
    </recommendedName>
</protein>
<name>K2NY65_9HYPH</name>
<dbReference type="Gene3D" id="3.30.70.100">
    <property type="match status" value="1"/>
</dbReference>
<organism evidence="2 3">
    <name type="scientific">Nitratireductor indicus C115</name>
    <dbReference type="NCBI Taxonomy" id="1231190"/>
    <lineage>
        <taxon>Bacteria</taxon>
        <taxon>Pseudomonadati</taxon>
        <taxon>Pseudomonadota</taxon>
        <taxon>Alphaproteobacteria</taxon>
        <taxon>Hyphomicrobiales</taxon>
        <taxon>Phyllobacteriaceae</taxon>
        <taxon>Nitratireductor</taxon>
    </lineage>
</organism>
<accession>K2NY65</accession>
<dbReference type="InterPro" id="IPR011008">
    <property type="entry name" value="Dimeric_a/b-barrel"/>
</dbReference>
<dbReference type="EMBL" id="AMSI01000001">
    <property type="protein sequence ID" value="EKF44150.1"/>
    <property type="molecule type" value="Genomic_DNA"/>
</dbReference>
<dbReference type="PATRIC" id="fig|1231190.3.peg.80"/>
<proteinExistence type="predicted"/>
<dbReference type="RefSeq" id="WP_009449228.1">
    <property type="nucleotide sequence ID" value="NZ_AMSI01000001.1"/>
</dbReference>
<dbReference type="InterPro" id="IPR009799">
    <property type="entry name" value="EthD_dom"/>
</dbReference>
<comment type="caution">
    <text evidence="2">The sequence shown here is derived from an EMBL/GenBank/DDBJ whole genome shotgun (WGS) entry which is preliminary data.</text>
</comment>
<dbReference type="SUPFAM" id="SSF54909">
    <property type="entry name" value="Dimeric alpha+beta barrel"/>
    <property type="match status" value="1"/>
</dbReference>
<evidence type="ECO:0000313" key="3">
    <source>
        <dbReference type="Proteomes" id="UP000007374"/>
    </source>
</evidence>
<dbReference type="OrthoDB" id="6369070at2"/>
<evidence type="ECO:0000313" key="2">
    <source>
        <dbReference type="EMBL" id="EKF44150.1"/>
    </source>
</evidence>
<keyword evidence="3" id="KW-1185">Reference proteome</keyword>
<dbReference type="AlphaFoldDB" id="K2NY65"/>
<dbReference type="eggNOG" id="ENOG5030FEK">
    <property type="taxonomic scope" value="Bacteria"/>
</dbReference>
<dbReference type="NCBIfam" id="TIGR02118">
    <property type="entry name" value="EthD family reductase"/>
    <property type="match status" value="1"/>
</dbReference>
<dbReference type="STRING" id="721133.SAMN05216176_10273"/>
<reference evidence="2 3" key="1">
    <citation type="journal article" date="2012" name="J. Bacteriol.">
        <title>Genome Sequence of Nitratireductor indicus Type Strain C115.</title>
        <authorList>
            <person name="Lai Q."/>
            <person name="Li G."/>
            <person name="Yu Z."/>
            <person name="Shao Z."/>
        </authorList>
    </citation>
    <scope>NUCLEOTIDE SEQUENCE [LARGE SCALE GENOMIC DNA]</scope>
    <source>
        <strain evidence="2 3">C115</strain>
    </source>
</reference>
<dbReference type="GO" id="GO:0016491">
    <property type="term" value="F:oxidoreductase activity"/>
    <property type="evidence" value="ECO:0007669"/>
    <property type="project" value="InterPro"/>
</dbReference>
<dbReference type="Proteomes" id="UP000007374">
    <property type="component" value="Unassembled WGS sequence"/>
</dbReference>
<evidence type="ECO:0000259" key="1">
    <source>
        <dbReference type="Pfam" id="PF07110"/>
    </source>
</evidence>
<gene>
    <name evidence="2" type="ORF">NA8A_00370</name>
</gene>
<dbReference type="Pfam" id="PF07110">
    <property type="entry name" value="EthD"/>
    <property type="match status" value="1"/>
</dbReference>